<name>A0A7R9FA66_9NEOP</name>
<proteinExistence type="predicted"/>
<dbReference type="EMBL" id="OD572430">
    <property type="protein sequence ID" value="CAD7449759.1"/>
    <property type="molecule type" value="Genomic_DNA"/>
</dbReference>
<organism evidence="1">
    <name type="scientific">Timema bartmani</name>
    <dbReference type="NCBI Taxonomy" id="61472"/>
    <lineage>
        <taxon>Eukaryota</taxon>
        <taxon>Metazoa</taxon>
        <taxon>Ecdysozoa</taxon>
        <taxon>Arthropoda</taxon>
        <taxon>Hexapoda</taxon>
        <taxon>Insecta</taxon>
        <taxon>Pterygota</taxon>
        <taxon>Neoptera</taxon>
        <taxon>Polyneoptera</taxon>
        <taxon>Phasmatodea</taxon>
        <taxon>Timematodea</taxon>
        <taxon>Timematoidea</taxon>
        <taxon>Timematidae</taxon>
        <taxon>Timema</taxon>
    </lineage>
</organism>
<evidence type="ECO:0000313" key="1">
    <source>
        <dbReference type="EMBL" id="CAD7449759.1"/>
    </source>
</evidence>
<accession>A0A7R9FA66</accession>
<dbReference type="AlphaFoldDB" id="A0A7R9FA66"/>
<gene>
    <name evidence="1" type="ORF">TBIB3V08_LOCUS12032</name>
</gene>
<protein>
    <submittedName>
        <fullName evidence="1">Uncharacterized protein</fullName>
    </submittedName>
</protein>
<reference evidence="1" key="1">
    <citation type="submission" date="2020-11" db="EMBL/GenBank/DDBJ databases">
        <authorList>
            <person name="Tran Van P."/>
        </authorList>
    </citation>
    <scope>NUCLEOTIDE SEQUENCE</scope>
</reference>
<sequence>MKLAEVVRSYETDYIVNHKQEMVMLYVPFRCEAVDIIDRNVFMETYEAREAEIMEKRKQYESNIDIERVVEELRRMCDQFDDEDPLGARNQREEFVKSIIQQGAV</sequence>